<dbReference type="EMBL" id="JAJSOF020000040">
    <property type="protein sequence ID" value="KAJ4426134.1"/>
    <property type="molecule type" value="Genomic_DNA"/>
</dbReference>
<comment type="caution">
    <text evidence="1">The sequence shown here is derived from an EMBL/GenBank/DDBJ whole genome shotgun (WGS) entry which is preliminary data.</text>
</comment>
<gene>
    <name evidence="1" type="ORF">ANN_26943</name>
</gene>
<reference evidence="1 2" key="1">
    <citation type="journal article" date="2022" name="Allergy">
        <title>Genome assembly and annotation of Periplaneta americana reveal a comprehensive cockroach allergen profile.</title>
        <authorList>
            <person name="Wang L."/>
            <person name="Xiong Q."/>
            <person name="Saelim N."/>
            <person name="Wang L."/>
            <person name="Nong W."/>
            <person name="Wan A.T."/>
            <person name="Shi M."/>
            <person name="Liu X."/>
            <person name="Cao Q."/>
            <person name="Hui J.H.L."/>
            <person name="Sookrung N."/>
            <person name="Leung T.F."/>
            <person name="Tungtrongchitr A."/>
            <person name="Tsui S.K.W."/>
        </authorList>
    </citation>
    <scope>NUCLEOTIDE SEQUENCE [LARGE SCALE GENOMIC DNA]</scope>
    <source>
        <strain evidence="1">PWHHKU_190912</strain>
    </source>
</reference>
<name>A0ABQ8RWR0_PERAM</name>
<proteinExistence type="predicted"/>
<protein>
    <submittedName>
        <fullName evidence="1">Uncharacterized protein</fullName>
    </submittedName>
</protein>
<accession>A0ABQ8RWR0</accession>
<dbReference type="Proteomes" id="UP001148838">
    <property type="component" value="Unassembled WGS sequence"/>
</dbReference>
<organism evidence="1 2">
    <name type="scientific">Periplaneta americana</name>
    <name type="common">American cockroach</name>
    <name type="synonym">Blatta americana</name>
    <dbReference type="NCBI Taxonomy" id="6978"/>
    <lineage>
        <taxon>Eukaryota</taxon>
        <taxon>Metazoa</taxon>
        <taxon>Ecdysozoa</taxon>
        <taxon>Arthropoda</taxon>
        <taxon>Hexapoda</taxon>
        <taxon>Insecta</taxon>
        <taxon>Pterygota</taxon>
        <taxon>Neoptera</taxon>
        <taxon>Polyneoptera</taxon>
        <taxon>Dictyoptera</taxon>
        <taxon>Blattodea</taxon>
        <taxon>Blattoidea</taxon>
        <taxon>Blattidae</taxon>
        <taxon>Blattinae</taxon>
        <taxon>Periplaneta</taxon>
    </lineage>
</organism>
<evidence type="ECO:0000313" key="1">
    <source>
        <dbReference type="EMBL" id="KAJ4426134.1"/>
    </source>
</evidence>
<sequence length="82" mass="9630">MPRVQGGEANTRVFSVEEKHVTFVKVYERPHTREKHEYIMQDFRAGFGKVPPSRDNFLKWERKIFTTGCVKDAKRSGRSSTR</sequence>
<evidence type="ECO:0000313" key="2">
    <source>
        <dbReference type="Proteomes" id="UP001148838"/>
    </source>
</evidence>
<keyword evidence="2" id="KW-1185">Reference proteome</keyword>